<gene>
    <name evidence="10" type="ORF">KSX_10680</name>
</gene>
<dbReference type="InterPro" id="IPR050660">
    <property type="entry name" value="NEK_Ser/Thr_kinase"/>
</dbReference>
<reference evidence="10" key="1">
    <citation type="submission" date="2020-10" db="EMBL/GenBank/DDBJ databases">
        <title>Taxonomic study of unclassified bacteria belonging to the class Ktedonobacteria.</title>
        <authorList>
            <person name="Yabe S."/>
            <person name="Wang C.M."/>
            <person name="Zheng Y."/>
            <person name="Sakai Y."/>
            <person name="Cavaletti L."/>
            <person name="Monciardini P."/>
            <person name="Donadio S."/>
        </authorList>
    </citation>
    <scope>NUCLEOTIDE SEQUENCE</scope>
    <source>
        <strain evidence="10">SOSP1-1</strain>
    </source>
</reference>
<evidence type="ECO:0000256" key="7">
    <source>
        <dbReference type="PROSITE-ProRule" id="PRU10141"/>
    </source>
</evidence>
<dbReference type="EC" id="2.7.11.1" evidence="2"/>
<feature type="domain" description="Protein kinase" evidence="9">
    <location>
        <begin position="17"/>
        <end position="288"/>
    </location>
</feature>
<dbReference type="SMART" id="SM00220">
    <property type="entry name" value="S_TKc"/>
    <property type="match status" value="1"/>
</dbReference>
<dbReference type="PANTHER" id="PTHR43671">
    <property type="entry name" value="SERINE/THREONINE-PROTEIN KINASE NEK"/>
    <property type="match status" value="1"/>
</dbReference>
<dbReference type="Proteomes" id="UP000612362">
    <property type="component" value="Unassembled WGS sequence"/>
</dbReference>
<dbReference type="Pfam" id="PF00069">
    <property type="entry name" value="Pkinase"/>
    <property type="match status" value="1"/>
</dbReference>
<feature type="compositionally biased region" description="Polar residues" evidence="8">
    <location>
        <begin position="403"/>
        <end position="414"/>
    </location>
</feature>
<feature type="compositionally biased region" description="Polar residues" evidence="8">
    <location>
        <begin position="293"/>
        <end position="303"/>
    </location>
</feature>
<dbReference type="InterPro" id="IPR000719">
    <property type="entry name" value="Prot_kinase_dom"/>
</dbReference>
<dbReference type="Gene3D" id="1.10.510.10">
    <property type="entry name" value="Transferase(Phosphotransferase) domain 1"/>
    <property type="match status" value="1"/>
</dbReference>
<dbReference type="InterPro" id="IPR017441">
    <property type="entry name" value="Protein_kinase_ATP_BS"/>
</dbReference>
<dbReference type="PROSITE" id="PS00108">
    <property type="entry name" value="PROTEIN_KINASE_ST"/>
    <property type="match status" value="1"/>
</dbReference>
<feature type="region of interest" description="Disordered" evidence="8">
    <location>
        <begin position="329"/>
        <end position="493"/>
    </location>
</feature>
<accession>A0A8J3MS26</accession>
<keyword evidence="11" id="KW-1185">Reference proteome</keyword>
<comment type="caution">
    <text evidence="10">The sequence shown here is derived from an EMBL/GenBank/DDBJ whole genome shotgun (WGS) entry which is preliminary data.</text>
</comment>
<dbReference type="GO" id="GO:0004674">
    <property type="term" value="F:protein serine/threonine kinase activity"/>
    <property type="evidence" value="ECO:0007669"/>
    <property type="project" value="UniProtKB-EC"/>
</dbReference>
<evidence type="ECO:0000256" key="6">
    <source>
        <dbReference type="ARBA" id="ARBA00022840"/>
    </source>
</evidence>
<dbReference type="AlphaFoldDB" id="A0A8J3MS26"/>
<organism evidence="10 11">
    <name type="scientific">Ktedonospora formicarum</name>
    <dbReference type="NCBI Taxonomy" id="2778364"/>
    <lineage>
        <taxon>Bacteria</taxon>
        <taxon>Bacillati</taxon>
        <taxon>Chloroflexota</taxon>
        <taxon>Ktedonobacteria</taxon>
        <taxon>Ktedonobacterales</taxon>
        <taxon>Ktedonobacteraceae</taxon>
        <taxon>Ktedonospora</taxon>
    </lineage>
</organism>
<dbReference type="RefSeq" id="WP_220192402.1">
    <property type="nucleotide sequence ID" value="NZ_BNJF01000001.1"/>
</dbReference>
<name>A0A8J3MS26_9CHLR</name>
<evidence type="ECO:0000256" key="1">
    <source>
        <dbReference type="ARBA" id="ARBA00010886"/>
    </source>
</evidence>
<proteinExistence type="inferred from homology"/>
<feature type="region of interest" description="Disordered" evidence="8">
    <location>
        <begin position="293"/>
        <end position="316"/>
    </location>
</feature>
<keyword evidence="5" id="KW-0418">Kinase</keyword>
<keyword evidence="3" id="KW-0808">Transferase</keyword>
<feature type="compositionally biased region" description="Low complexity" evidence="8">
    <location>
        <begin position="436"/>
        <end position="447"/>
    </location>
</feature>
<comment type="similarity">
    <text evidence="1">Belongs to the protein kinase superfamily. NEK Ser/Thr protein kinase family. NIMA subfamily.</text>
</comment>
<keyword evidence="6 7" id="KW-0067">ATP-binding</keyword>
<feature type="compositionally biased region" description="Polar residues" evidence="8">
    <location>
        <begin position="358"/>
        <end position="395"/>
    </location>
</feature>
<dbReference type="EMBL" id="BNJF01000001">
    <property type="protein sequence ID" value="GHO42905.1"/>
    <property type="molecule type" value="Genomic_DNA"/>
</dbReference>
<sequence>MRLWRYQHELETLEGRYHLRRLLGSGGMADVCLAWDAREQREVAIKVIKPDELDQRALNRFMKEASKIAHWQHPHILQVYSDLKLELIDPAHGSMVPYIVMEYAAGGDLHKRLRPGQPFSLNGILTLGSQLCSAVAYAHKHGVIHRDLKPLNILFRVLPDASEQVVLSDFGLAVEISATHHTYASGGTLPYMAPEQFRGAAIPESDIFALGVILYQLCTGRLPFRRTLYEIGRDIANNKELQSPPPPSSLQPLLPPDLDMVILRALAHDPQQRYQNAEDFWTSARAALLEPSPNVSSTFTSPRMTRITPLPPGDFQSIDLASEDFLSNPTNLDDLDNNDDAFNALSGDDELVPDSPAAFSSQPMQRSLTLSDKQFGSGQSSHPSAQPDSMQQSLTLRKRPRSQIDSMQRSLTPRQRQRSQDDSLLESLVPKHQRRSQSGSSQVSLARSRQHSGDASVQRSLTPSRRQSARTTRESSPLSRHKRSSTGSPPTRHPYRTIVLATILLLVLIGSALFALPGLRPLTAPIITILGRNHATITITASSQIERDTYTVIGVPRDPDTTKFQLTTHPITATLQSPPQTIQATGKTQSPGKAATGSLLFSNGSFASFTLGKGTQIKASNGIIVLTDEEITIPPADPNKQVAGQSTVKAHAAELNTKGNIATLTINQNCCGKDFVFVKNTEPFTGGQDPQDYRFVTQQDAQEGMKATLEQTTTQARDRLRQQLRTGEAMAGEPQCTSKLAANPAIGDNGTNITSSQVSVSVTCQAQAYSQQELQKLLAPKLQQKASTDLGNGYTQHGGMAIRFSQAKVSGEQISWVVEASGTWTYAWSKTSRQQVAHYLAGRSVAEARSWLQGQPGVASLTIDYPGDLLPTNPDQITIAIKS</sequence>
<evidence type="ECO:0000256" key="2">
    <source>
        <dbReference type="ARBA" id="ARBA00012513"/>
    </source>
</evidence>
<dbReference type="CDD" id="cd14014">
    <property type="entry name" value="STKc_PknB_like"/>
    <property type="match status" value="1"/>
</dbReference>
<evidence type="ECO:0000256" key="4">
    <source>
        <dbReference type="ARBA" id="ARBA00022741"/>
    </source>
</evidence>
<feature type="binding site" evidence="7">
    <location>
        <position position="46"/>
    </location>
    <ligand>
        <name>ATP</name>
        <dbReference type="ChEBI" id="CHEBI:30616"/>
    </ligand>
</feature>
<dbReference type="PROSITE" id="PS50011">
    <property type="entry name" value="PROTEIN_KINASE_DOM"/>
    <property type="match status" value="1"/>
</dbReference>
<dbReference type="PANTHER" id="PTHR43671:SF13">
    <property type="entry name" value="SERINE_THREONINE-PROTEIN KINASE NEK2"/>
    <property type="match status" value="1"/>
</dbReference>
<dbReference type="InterPro" id="IPR011009">
    <property type="entry name" value="Kinase-like_dom_sf"/>
</dbReference>
<evidence type="ECO:0000313" key="10">
    <source>
        <dbReference type="EMBL" id="GHO42905.1"/>
    </source>
</evidence>
<feature type="compositionally biased region" description="Polar residues" evidence="8">
    <location>
        <begin position="453"/>
        <end position="478"/>
    </location>
</feature>
<dbReference type="GO" id="GO:0005524">
    <property type="term" value="F:ATP binding"/>
    <property type="evidence" value="ECO:0007669"/>
    <property type="project" value="UniProtKB-UniRule"/>
</dbReference>
<evidence type="ECO:0000259" key="9">
    <source>
        <dbReference type="PROSITE" id="PS50011"/>
    </source>
</evidence>
<dbReference type="SUPFAM" id="SSF56112">
    <property type="entry name" value="Protein kinase-like (PK-like)"/>
    <property type="match status" value="1"/>
</dbReference>
<protein>
    <recommendedName>
        <fullName evidence="2">non-specific serine/threonine protein kinase</fullName>
        <ecNumber evidence="2">2.7.11.1</ecNumber>
    </recommendedName>
</protein>
<keyword evidence="4 7" id="KW-0547">Nucleotide-binding</keyword>
<dbReference type="InterPro" id="IPR008271">
    <property type="entry name" value="Ser/Thr_kinase_AS"/>
</dbReference>
<evidence type="ECO:0000256" key="8">
    <source>
        <dbReference type="SAM" id="MobiDB-lite"/>
    </source>
</evidence>
<dbReference type="Gene3D" id="3.30.200.20">
    <property type="entry name" value="Phosphorylase Kinase, domain 1"/>
    <property type="match status" value="1"/>
</dbReference>
<evidence type="ECO:0000256" key="3">
    <source>
        <dbReference type="ARBA" id="ARBA00022679"/>
    </source>
</evidence>
<dbReference type="PROSITE" id="PS00107">
    <property type="entry name" value="PROTEIN_KINASE_ATP"/>
    <property type="match status" value="1"/>
</dbReference>
<evidence type="ECO:0000313" key="11">
    <source>
        <dbReference type="Proteomes" id="UP000612362"/>
    </source>
</evidence>
<evidence type="ECO:0000256" key="5">
    <source>
        <dbReference type="ARBA" id="ARBA00022777"/>
    </source>
</evidence>